<gene>
    <name evidence="1" type="ORF">NQT62_04635</name>
</gene>
<dbReference type="InterPro" id="IPR023393">
    <property type="entry name" value="START-like_dom_sf"/>
</dbReference>
<evidence type="ECO:0000313" key="2">
    <source>
        <dbReference type="Proteomes" id="UP001204142"/>
    </source>
</evidence>
<name>A0ABT1WDY5_9BURK</name>
<proteinExistence type="predicted"/>
<dbReference type="InterPro" id="IPR019587">
    <property type="entry name" value="Polyketide_cyclase/dehydratase"/>
</dbReference>
<dbReference type="Pfam" id="PF10604">
    <property type="entry name" value="Polyketide_cyc2"/>
    <property type="match status" value="1"/>
</dbReference>
<sequence length="168" mass="19185">MKLPLPWFPLQPVADESFFDTAPIRFTYVMNLAASADDVWAGLVADRPLTWCKALTVQYTSPRPFGVGTRREVGAQFNLVRLKERFFIWDDAARRHAFYVEQANVPLLSQFAEDYQVTPTEQGCQFVWRFAMAGRPGLATALQLTQALPKRLVFDGLVRDTERHFKTA</sequence>
<dbReference type="EMBL" id="JANIGO010000001">
    <property type="protein sequence ID" value="MCQ8895729.1"/>
    <property type="molecule type" value="Genomic_DNA"/>
</dbReference>
<dbReference type="CDD" id="cd07821">
    <property type="entry name" value="PYR_PYL_RCAR_like"/>
    <property type="match status" value="1"/>
</dbReference>
<protein>
    <submittedName>
        <fullName evidence="1">SRPBCC family protein</fullName>
    </submittedName>
</protein>
<accession>A0ABT1WDY5</accession>
<reference evidence="1 2" key="1">
    <citation type="submission" date="2022-07" db="EMBL/GenBank/DDBJ databases">
        <authorList>
            <person name="Xamxidin M."/>
            <person name="Wu M."/>
        </authorList>
    </citation>
    <scope>NUCLEOTIDE SEQUENCE [LARGE SCALE GENOMIC DNA]</scope>
    <source>
        <strain evidence="1 2">NBRC 111650</strain>
    </source>
</reference>
<dbReference type="Gene3D" id="3.30.530.20">
    <property type="match status" value="1"/>
</dbReference>
<dbReference type="Proteomes" id="UP001204142">
    <property type="component" value="Unassembled WGS sequence"/>
</dbReference>
<comment type="caution">
    <text evidence="1">The sequence shown here is derived from an EMBL/GenBank/DDBJ whole genome shotgun (WGS) entry which is preliminary data.</text>
</comment>
<keyword evidence="2" id="KW-1185">Reference proteome</keyword>
<dbReference type="SUPFAM" id="SSF55961">
    <property type="entry name" value="Bet v1-like"/>
    <property type="match status" value="1"/>
</dbReference>
<evidence type="ECO:0000313" key="1">
    <source>
        <dbReference type="EMBL" id="MCQ8895729.1"/>
    </source>
</evidence>
<dbReference type="RefSeq" id="WP_256763435.1">
    <property type="nucleotide sequence ID" value="NZ_JANIGO010000001.1"/>
</dbReference>
<organism evidence="1 2">
    <name type="scientific">Limnobacter humi</name>
    <dbReference type="NCBI Taxonomy" id="1778671"/>
    <lineage>
        <taxon>Bacteria</taxon>
        <taxon>Pseudomonadati</taxon>
        <taxon>Pseudomonadota</taxon>
        <taxon>Betaproteobacteria</taxon>
        <taxon>Burkholderiales</taxon>
        <taxon>Burkholderiaceae</taxon>
        <taxon>Limnobacter</taxon>
    </lineage>
</organism>